<gene>
    <name evidence="7" type="ordered locus">HBHAL_4431</name>
</gene>
<dbReference type="RefSeq" id="WP_014644656.1">
    <property type="nucleotide sequence ID" value="NC_017668.1"/>
</dbReference>
<dbReference type="HOGENOM" id="CLU_037830_0_0_9"/>
<feature type="transmembrane region" description="Helical" evidence="6">
    <location>
        <begin position="235"/>
        <end position="255"/>
    </location>
</feature>
<feature type="transmembrane region" description="Helical" evidence="6">
    <location>
        <begin position="296"/>
        <end position="316"/>
    </location>
</feature>
<feature type="transmembrane region" description="Helical" evidence="6">
    <location>
        <begin position="364"/>
        <end position="381"/>
    </location>
</feature>
<feature type="transmembrane region" description="Helical" evidence="6">
    <location>
        <begin position="336"/>
        <end position="357"/>
    </location>
</feature>
<dbReference type="Proteomes" id="UP000007397">
    <property type="component" value="Chromosome"/>
</dbReference>
<evidence type="ECO:0000313" key="8">
    <source>
        <dbReference type="Proteomes" id="UP000007397"/>
    </source>
</evidence>
<evidence type="ECO:0000256" key="4">
    <source>
        <dbReference type="ARBA" id="ARBA00022989"/>
    </source>
</evidence>
<dbReference type="GO" id="GO:0005886">
    <property type="term" value="C:plasma membrane"/>
    <property type="evidence" value="ECO:0007669"/>
    <property type="project" value="UniProtKB-SubCell"/>
</dbReference>
<name>I0JRK0_HALH3</name>
<evidence type="ECO:0000256" key="5">
    <source>
        <dbReference type="ARBA" id="ARBA00023136"/>
    </source>
</evidence>
<dbReference type="PANTHER" id="PTHR30250">
    <property type="entry name" value="PST FAMILY PREDICTED COLANIC ACID TRANSPORTER"/>
    <property type="match status" value="1"/>
</dbReference>
<dbReference type="InterPro" id="IPR050833">
    <property type="entry name" value="Poly_Biosynth_Transport"/>
</dbReference>
<sequence length="418" mass="46682">MNRKINAFTKNLAIVMSGTIVAQVINILIAPLLSRIYAPSAFGVFAVYTSILSILGVVAALRFELAILIPKSKRAATQIFYLATLLVVIMTIFTLIVVALFHYEIAELLGGKEYIFMIWCLPISVFVLGLFKTLNQLITRFKEFKSLSYSQMNRSGASASVQISSGFYLSNPSGLIAGQIIGQTVAVLYMIRKLNHKKYLSLNINLKRMQVLFKKYKQFAMFSAPQALLNSMSQNILVLLLALFFSSTIVGYYALCERILKIPLRMIGQSLRQVFYQKASETHNRNINTQIITKRLTIYLFLGGIIPVLVIMLYGPSLFSLTLGGEWNQAGTYAQILIPAFFLNLINIPSLVIIPIINLQKFHMNYEIILTVLRIGAVLLGGWVDSIILSLSFYSIVSVVMNLILIIVVIRSAGNPSR</sequence>
<keyword evidence="8" id="KW-1185">Reference proteome</keyword>
<organism evidence="7 8">
    <name type="scientific">Halobacillus halophilus (strain ATCC 35676 / DSM 2266 / JCM 20832 / KCTC 3685 / LMG 17431 / NBRC 102448 / NCIMB 2269)</name>
    <name type="common">Sporosarcina halophila</name>
    <dbReference type="NCBI Taxonomy" id="866895"/>
    <lineage>
        <taxon>Bacteria</taxon>
        <taxon>Bacillati</taxon>
        <taxon>Bacillota</taxon>
        <taxon>Bacilli</taxon>
        <taxon>Bacillales</taxon>
        <taxon>Bacillaceae</taxon>
        <taxon>Halobacillus</taxon>
    </lineage>
</organism>
<proteinExistence type="predicted"/>
<dbReference type="STRING" id="866895.HBHAL_4431"/>
<keyword evidence="5 6" id="KW-0472">Membrane</keyword>
<feature type="transmembrane region" description="Helical" evidence="6">
    <location>
        <begin position="387"/>
        <end position="410"/>
    </location>
</feature>
<keyword evidence="3 6" id="KW-0812">Transmembrane</keyword>
<feature type="transmembrane region" description="Helical" evidence="6">
    <location>
        <begin position="12"/>
        <end position="33"/>
    </location>
</feature>
<protein>
    <submittedName>
        <fullName evidence="7">O-antigen translocase</fullName>
    </submittedName>
</protein>
<feature type="transmembrane region" description="Helical" evidence="6">
    <location>
        <begin position="79"/>
        <end position="102"/>
    </location>
</feature>
<evidence type="ECO:0000256" key="6">
    <source>
        <dbReference type="SAM" id="Phobius"/>
    </source>
</evidence>
<dbReference type="EMBL" id="HE717023">
    <property type="protein sequence ID" value="CCG46771.1"/>
    <property type="molecule type" value="Genomic_DNA"/>
</dbReference>
<comment type="subcellular location">
    <subcellularLocation>
        <location evidence="1">Cell membrane</location>
        <topology evidence="1">Multi-pass membrane protein</topology>
    </subcellularLocation>
</comment>
<dbReference type="PANTHER" id="PTHR30250:SF28">
    <property type="entry name" value="POLYSACCHARIDE BIOSYNTHESIS PROTEIN"/>
    <property type="match status" value="1"/>
</dbReference>
<evidence type="ECO:0000256" key="2">
    <source>
        <dbReference type="ARBA" id="ARBA00022475"/>
    </source>
</evidence>
<keyword evidence="2" id="KW-1003">Cell membrane</keyword>
<accession>I0JRK0</accession>
<dbReference type="KEGG" id="hhd:HBHAL_4431"/>
<evidence type="ECO:0000313" key="7">
    <source>
        <dbReference type="EMBL" id="CCG46771.1"/>
    </source>
</evidence>
<feature type="transmembrane region" description="Helical" evidence="6">
    <location>
        <begin position="114"/>
        <end position="131"/>
    </location>
</feature>
<keyword evidence="4 6" id="KW-1133">Transmembrane helix</keyword>
<dbReference type="eggNOG" id="COG2244">
    <property type="taxonomic scope" value="Bacteria"/>
</dbReference>
<reference evidence="7 8" key="1">
    <citation type="journal article" date="2013" name="Environ. Microbiol.">
        <title>Chloride and organic osmolytes: a hybrid strategy to cope with elevated salinities by the moderately halophilic, chloride-dependent bacterium Halobacillus halophilus.</title>
        <authorList>
            <person name="Saum S.H."/>
            <person name="Pfeiffer F."/>
            <person name="Palm P."/>
            <person name="Rampp M."/>
            <person name="Schuster S.C."/>
            <person name="Muller V."/>
            <person name="Oesterhelt D."/>
        </authorList>
    </citation>
    <scope>NUCLEOTIDE SEQUENCE [LARGE SCALE GENOMIC DNA]</scope>
    <source>
        <strain evidence="8">ATCC 35676 / DSM 2266 / JCM 20832 / KCTC 3685 / LMG 17431 / NBRC 102448 / NCIMB 2269</strain>
    </source>
</reference>
<dbReference type="Pfam" id="PF13440">
    <property type="entry name" value="Polysacc_synt_3"/>
    <property type="match status" value="1"/>
</dbReference>
<evidence type="ECO:0000256" key="1">
    <source>
        <dbReference type="ARBA" id="ARBA00004651"/>
    </source>
</evidence>
<feature type="transmembrane region" description="Helical" evidence="6">
    <location>
        <begin position="175"/>
        <end position="191"/>
    </location>
</feature>
<dbReference type="AlphaFoldDB" id="I0JRK0"/>
<feature type="transmembrane region" description="Helical" evidence="6">
    <location>
        <begin position="45"/>
        <end position="67"/>
    </location>
</feature>
<dbReference type="PATRIC" id="fig|866895.3.peg.3466"/>
<evidence type="ECO:0000256" key="3">
    <source>
        <dbReference type="ARBA" id="ARBA00022692"/>
    </source>
</evidence>